<evidence type="ECO:0000256" key="5">
    <source>
        <dbReference type="ARBA" id="ARBA00022737"/>
    </source>
</evidence>
<keyword evidence="7" id="KW-0862">Zinc</keyword>
<feature type="domain" description="KRAB" evidence="14">
    <location>
        <begin position="19"/>
        <end position="89"/>
    </location>
</feature>
<dbReference type="AlphaFoldDB" id="A0A2J8IXI8"/>
<comment type="similarity">
    <text evidence="3">Belongs to the krueppel C2H2-type zinc-finger protein family.</text>
</comment>
<dbReference type="Pfam" id="PF01352">
    <property type="entry name" value="KRAB"/>
    <property type="match status" value="1"/>
</dbReference>
<evidence type="ECO:0000259" key="14">
    <source>
        <dbReference type="PROSITE" id="PS50805"/>
    </source>
</evidence>
<dbReference type="PROSITE" id="PS50805">
    <property type="entry name" value="KRAB"/>
    <property type="match status" value="1"/>
</dbReference>
<evidence type="ECO:0000256" key="4">
    <source>
        <dbReference type="ARBA" id="ARBA00022723"/>
    </source>
</evidence>
<organism evidence="15 16">
    <name type="scientific">Pan troglodytes</name>
    <name type="common">Chimpanzee</name>
    <dbReference type="NCBI Taxonomy" id="9598"/>
    <lineage>
        <taxon>Eukaryota</taxon>
        <taxon>Metazoa</taxon>
        <taxon>Chordata</taxon>
        <taxon>Craniata</taxon>
        <taxon>Vertebrata</taxon>
        <taxon>Euteleostomi</taxon>
        <taxon>Mammalia</taxon>
        <taxon>Eutheria</taxon>
        <taxon>Euarchontoglires</taxon>
        <taxon>Primates</taxon>
        <taxon>Haplorrhini</taxon>
        <taxon>Catarrhini</taxon>
        <taxon>Hominidae</taxon>
        <taxon>Pan</taxon>
    </lineage>
</organism>
<dbReference type="InterPro" id="IPR036051">
    <property type="entry name" value="KRAB_dom_sf"/>
</dbReference>
<sequence length="384" mass="43961">MIKRSKVLVFCSKIMEEAVTFKDVAVVFTEEELGLLDPAQRKLYRDVMLENFRNLLSVGHQPFHQDTCHFLREEKFWMMGTATQREGNSGGKIQTELESVPEAGAHEEWSCQQIWEQIANDLTRSQDSIINNSQFFENGDVPSQVEAGLPTIHTGQKPSQGGKCKQSFSDVPIFDLLSSYTQKRSLYIVHVGEKLFMCDVCGKEFSQAHICKLIRESTLERNHSNNPYWGEPFKCDICGKTSILGQDLRAFHGSHRRKTFRCDTCDKSFHQRSALNRHCMVHTGENRTDMVLMPLTHQRSTVEKKASDVKCGKGFYTNSQTVFPPRSHSGEKPYKCRVGKGYVTKDSTARKNHSNWGKPIQSEDCGRRYKRRLNLGYTLSLFLK</sequence>
<keyword evidence="9" id="KW-0238">DNA-binding</keyword>
<protein>
    <submittedName>
        <fullName evidence="15">ZNF155 isoform 3</fullName>
    </submittedName>
</protein>
<dbReference type="SUPFAM" id="SSF109640">
    <property type="entry name" value="KRAB domain (Kruppel-associated box)"/>
    <property type="match status" value="1"/>
</dbReference>
<keyword evidence="5" id="KW-0677">Repeat</keyword>
<dbReference type="InterPro" id="IPR036236">
    <property type="entry name" value="Znf_C2H2_sf"/>
</dbReference>
<keyword evidence="11" id="KW-0539">Nucleus</keyword>
<evidence type="ECO:0000256" key="8">
    <source>
        <dbReference type="ARBA" id="ARBA00023015"/>
    </source>
</evidence>
<dbReference type="PANTHER" id="PTHR24381:SF393">
    <property type="entry name" value="CHROMATIN-LINKED ADAPTOR FOR MSL PROTEINS, ISOFORM B"/>
    <property type="match status" value="1"/>
</dbReference>
<keyword evidence="10" id="KW-0804">Transcription</keyword>
<keyword evidence="8" id="KW-0805">Transcription regulation</keyword>
<evidence type="ECO:0000259" key="13">
    <source>
        <dbReference type="PROSITE" id="PS50157"/>
    </source>
</evidence>
<dbReference type="InterPro" id="IPR013087">
    <property type="entry name" value="Znf_C2H2_type"/>
</dbReference>
<keyword evidence="6 12" id="KW-0863">Zinc-finger</keyword>
<evidence type="ECO:0000256" key="11">
    <source>
        <dbReference type="ARBA" id="ARBA00023242"/>
    </source>
</evidence>
<dbReference type="GO" id="GO:0005634">
    <property type="term" value="C:nucleus"/>
    <property type="evidence" value="ECO:0007669"/>
    <property type="project" value="UniProtKB-SubCell"/>
</dbReference>
<dbReference type="PANTHER" id="PTHR24381">
    <property type="entry name" value="ZINC FINGER PROTEIN"/>
    <property type="match status" value="1"/>
</dbReference>
<dbReference type="PROSITE" id="PS50157">
    <property type="entry name" value="ZINC_FINGER_C2H2_2"/>
    <property type="match status" value="1"/>
</dbReference>
<dbReference type="SMART" id="SM00349">
    <property type="entry name" value="KRAB"/>
    <property type="match status" value="1"/>
</dbReference>
<evidence type="ECO:0000313" key="15">
    <source>
        <dbReference type="EMBL" id="PNI15238.1"/>
    </source>
</evidence>
<dbReference type="Pfam" id="PF00096">
    <property type="entry name" value="zf-C2H2"/>
    <property type="match status" value="1"/>
</dbReference>
<name>A0A2J8IXI8_PANTR</name>
<dbReference type="GO" id="GO:0006355">
    <property type="term" value="P:regulation of DNA-templated transcription"/>
    <property type="evidence" value="ECO:0007669"/>
    <property type="project" value="InterPro"/>
</dbReference>
<dbReference type="EMBL" id="NBAG03000560">
    <property type="protein sequence ID" value="PNI15238.1"/>
    <property type="molecule type" value="Genomic_DNA"/>
</dbReference>
<evidence type="ECO:0000256" key="2">
    <source>
        <dbReference type="ARBA" id="ARBA00004123"/>
    </source>
</evidence>
<dbReference type="Gene3D" id="6.10.140.140">
    <property type="match status" value="1"/>
</dbReference>
<keyword evidence="4" id="KW-0479">Metal-binding</keyword>
<comment type="function">
    <text evidence="1">May be involved in transcriptional regulation.</text>
</comment>
<dbReference type="PROSITE" id="PS00028">
    <property type="entry name" value="ZINC_FINGER_C2H2_1"/>
    <property type="match status" value="1"/>
</dbReference>
<dbReference type="Gene3D" id="3.30.160.60">
    <property type="entry name" value="Classic Zinc Finger"/>
    <property type="match status" value="3"/>
</dbReference>
<evidence type="ECO:0000256" key="12">
    <source>
        <dbReference type="PROSITE-ProRule" id="PRU00042"/>
    </source>
</evidence>
<evidence type="ECO:0000256" key="6">
    <source>
        <dbReference type="ARBA" id="ARBA00022771"/>
    </source>
</evidence>
<reference evidence="15 16" key="1">
    <citation type="submission" date="2017-12" db="EMBL/GenBank/DDBJ databases">
        <title>High-resolution comparative analysis of great ape genomes.</title>
        <authorList>
            <person name="Pollen A."/>
            <person name="Hastie A."/>
            <person name="Hormozdiari F."/>
            <person name="Dougherty M."/>
            <person name="Liu R."/>
            <person name="Chaisson M."/>
            <person name="Hoppe E."/>
            <person name="Hill C."/>
            <person name="Pang A."/>
            <person name="Hillier L."/>
            <person name="Baker C."/>
            <person name="Armstrong J."/>
            <person name="Shendure J."/>
            <person name="Paten B."/>
            <person name="Wilson R."/>
            <person name="Chao H."/>
            <person name="Schneider V."/>
            <person name="Ventura M."/>
            <person name="Kronenberg Z."/>
            <person name="Murali S."/>
            <person name="Gordon D."/>
            <person name="Cantsilieris S."/>
            <person name="Munson K."/>
            <person name="Nelson B."/>
            <person name="Raja A."/>
            <person name="Underwood J."/>
            <person name="Diekhans M."/>
            <person name="Fiddes I."/>
            <person name="Haussler D."/>
            <person name="Eichler E."/>
        </authorList>
    </citation>
    <scope>NUCLEOTIDE SEQUENCE [LARGE SCALE GENOMIC DNA]</scope>
    <source>
        <strain evidence="15">Yerkes chimp pedigree #C0471</strain>
    </source>
</reference>
<evidence type="ECO:0000256" key="1">
    <source>
        <dbReference type="ARBA" id="ARBA00003767"/>
    </source>
</evidence>
<evidence type="ECO:0000256" key="9">
    <source>
        <dbReference type="ARBA" id="ARBA00023125"/>
    </source>
</evidence>
<dbReference type="InterPro" id="IPR001909">
    <property type="entry name" value="KRAB"/>
</dbReference>
<dbReference type="SMART" id="SM00355">
    <property type="entry name" value="ZnF_C2H2"/>
    <property type="match status" value="2"/>
</dbReference>
<feature type="domain" description="C2H2-type" evidence="13">
    <location>
        <begin position="260"/>
        <end position="287"/>
    </location>
</feature>
<comment type="caution">
    <text evidence="15">The sequence shown here is derived from an EMBL/GenBank/DDBJ whole genome shotgun (WGS) entry which is preliminary data.</text>
</comment>
<accession>A0A2J8IXI8</accession>
<dbReference type="Proteomes" id="UP000236370">
    <property type="component" value="Unassembled WGS sequence"/>
</dbReference>
<dbReference type="GO" id="GO:0003677">
    <property type="term" value="F:DNA binding"/>
    <property type="evidence" value="ECO:0007669"/>
    <property type="project" value="UniProtKB-KW"/>
</dbReference>
<evidence type="ECO:0000256" key="3">
    <source>
        <dbReference type="ARBA" id="ARBA00006991"/>
    </source>
</evidence>
<dbReference type="CDD" id="cd07765">
    <property type="entry name" value="KRAB_A-box"/>
    <property type="match status" value="1"/>
</dbReference>
<evidence type="ECO:0000313" key="16">
    <source>
        <dbReference type="Proteomes" id="UP000236370"/>
    </source>
</evidence>
<evidence type="ECO:0000256" key="10">
    <source>
        <dbReference type="ARBA" id="ARBA00023163"/>
    </source>
</evidence>
<gene>
    <name evidence="15" type="ORF">CK820_G0052234</name>
</gene>
<dbReference type="GO" id="GO:0008270">
    <property type="term" value="F:zinc ion binding"/>
    <property type="evidence" value="ECO:0007669"/>
    <property type="project" value="UniProtKB-KW"/>
</dbReference>
<comment type="subcellular location">
    <subcellularLocation>
        <location evidence="2">Nucleus</location>
    </subcellularLocation>
</comment>
<dbReference type="FunFam" id="3.30.160.60:FF:000623">
    <property type="entry name" value="Zinc finger protein 234"/>
    <property type="match status" value="1"/>
</dbReference>
<proteinExistence type="inferred from homology"/>
<dbReference type="SUPFAM" id="SSF57667">
    <property type="entry name" value="beta-beta-alpha zinc fingers"/>
    <property type="match status" value="3"/>
</dbReference>
<evidence type="ECO:0000256" key="7">
    <source>
        <dbReference type="ARBA" id="ARBA00022833"/>
    </source>
</evidence>